<dbReference type="Pfam" id="PF00483">
    <property type="entry name" value="NTP_transferase"/>
    <property type="match status" value="1"/>
</dbReference>
<keyword evidence="2" id="KW-0548">Nucleotidyltransferase</keyword>
<evidence type="ECO:0000256" key="2">
    <source>
        <dbReference type="ARBA" id="ARBA00022695"/>
    </source>
</evidence>
<evidence type="ECO:0000313" key="5">
    <source>
        <dbReference type="Proteomes" id="UP000177579"/>
    </source>
</evidence>
<feature type="domain" description="Nucleotidyl transferase" evidence="3">
    <location>
        <begin position="3"/>
        <end position="221"/>
    </location>
</feature>
<dbReference type="GO" id="GO:0016779">
    <property type="term" value="F:nucleotidyltransferase activity"/>
    <property type="evidence" value="ECO:0007669"/>
    <property type="project" value="UniProtKB-KW"/>
</dbReference>
<dbReference type="EMBL" id="MFGO01000010">
    <property type="protein sequence ID" value="OGF41351.1"/>
    <property type="molecule type" value="Genomic_DNA"/>
</dbReference>
<gene>
    <name evidence="4" type="ORF">A2531_07125</name>
</gene>
<dbReference type="InterPro" id="IPR005835">
    <property type="entry name" value="NTP_transferase_dom"/>
</dbReference>
<dbReference type="CDD" id="cd04181">
    <property type="entry name" value="NTP_transferase"/>
    <property type="match status" value="1"/>
</dbReference>
<sequence length="226" mass="25584">MQAVILAAGIGTRLRPLTFHVPKPMIRVAGKNLIEHNLDILPQEIDELILVIGYLGEQIINHFGNDYQGKKIIYIKQKNLNGTGGALHACREVLRDRFLVMMGDDLYGKDDIGRCLQHEQCMLTKEISGKFSGGRIILDTHGHLKDIIEGTHNKSSSLVNVGLYVLSLKFFDYDLVQIPDKNEYGLPQTLVRVAQDYPVKIEKADFWMQVGDMDQLKRVEKILIKS</sequence>
<comment type="caution">
    <text evidence="4">The sequence shown here is derived from an EMBL/GenBank/DDBJ whole genome shotgun (WGS) entry which is preliminary data.</text>
</comment>
<name>A0A1F5TRX0_9BACT</name>
<reference evidence="4 5" key="1">
    <citation type="journal article" date="2016" name="Nat. Commun.">
        <title>Thousands of microbial genomes shed light on interconnected biogeochemical processes in an aquifer system.</title>
        <authorList>
            <person name="Anantharaman K."/>
            <person name="Brown C.T."/>
            <person name="Hug L.A."/>
            <person name="Sharon I."/>
            <person name="Castelle C.J."/>
            <person name="Probst A.J."/>
            <person name="Thomas B.C."/>
            <person name="Singh A."/>
            <person name="Wilkins M.J."/>
            <person name="Karaoz U."/>
            <person name="Brodie E.L."/>
            <person name="Williams K.H."/>
            <person name="Hubbard S.S."/>
            <person name="Banfield J.F."/>
        </authorList>
    </citation>
    <scope>NUCLEOTIDE SEQUENCE [LARGE SCALE GENOMIC DNA]</scope>
</reference>
<keyword evidence="1" id="KW-0808">Transferase</keyword>
<dbReference type="Gene3D" id="3.90.550.10">
    <property type="entry name" value="Spore Coat Polysaccharide Biosynthesis Protein SpsA, Chain A"/>
    <property type="match status" value="1"/>
</dbReference>
<organism evidence="4 5">
    <name type="scientific">Candidatus Falkowbacteria bacterium RIFOXYD2_FULL_34_120</name>
    <dbReference type="NCBI Taxonomy" id="1798007"/>
    <lineage>
        <taxon>Bacteria</taxon>
        <taxon>Candidatus Falkowiibacteriota</taxon>
    </lineage>
</organism>
<accession>A0A1F5TRX0</accession>
<dbReference type="PANTHER" id="PTHR43584:SF8">
    <property type="entry name" value="N-ACETYLMURAMATE ALPHA-1-PHOSPHATE URIDYLYLTRANSFERASE"/>
    <property type="match status" value="1"/>
</dbReference>
<dbReference type="SUPFAM" id="SSF53448">
    <property type="entry name" value="Nucleotide-diphospho-sugar transferases"/>
    <property type="match status" value="1"/>
</dbReference>
<protein>
    <recommendedName>
        <fullName evidence="3">Nucleotidyl transferase domain-containing protein</fullName>
    </recommendedName>
</protein>
<dbReference type="Proteomes" id="UP000177579">
    <property type="component" value="Unassembled WGS sequence"/>
</dbReference>
<dbReference type="InterPro" id="IPR050065">
    <property type="entry name" value="GlmU-like"/>
</dbReference>
<evidence type="ECO:0000259" key="3">
    <source>
        <dbReference type="Pfam" id="PF00483"/>
    </source>
</evidence>
<dbReference type="AlphaFoldDB" id="A0A1F5TRX0"/>
<evidence type="ECO:0000256" key="1">
    <source>
        <dbReference type="ARBA" id="ARBA00022679"/>
    </source>
</evidence>
<dbReference type="InterPro" id="IPR029044">
    <property type="entry name" value="Nucleotide-diphossugar_trans"/>
</dbReference>
<proteinExistence type="predicted"/>
<dbReference type="PANTHER" id="PTHR43584">
    <property type="entry name" value="NUCLEOTIDYL TRANSFERASE"/>
    <property type="match status" value="1"/>
</dbReference>
<evidence type="ECO:0000313" key="4">
    <source>
        <dbReference type="EMBL" id="OGF41351.1"/>
    </source>
</evidence>